<dbReference type="RefSeq" id="XP_011087633.1">
    <property type="nucleotide sequence ID" value="XM_011089331.2"/>
</dbReference>
<organism evidence="3 4">
    <name type="scientific">Sesamum indicum</name>
    <name type="common">Oriental sesame</name>
    <name type="synonym">Sesamum orientale</name>
    <dbReference type="NCBI Taxonomy" id="4182"/>
    <lineage>
        <taxon>Eukaryota</taxon>
        <taxon>Viridiplantae</taxon>
        <taxon>Streptophyta</taxon>
        <taxon>Embryophyta</taxon>
        <taxon>Tracheophyta</taxon>
        <taxon>Spermatophyta</taxon>
        <taxon>Magnoliopsida</taxon>
        <taxon>eudicotyledons</taxon>
        <taxon>Gunneridae</taxon>
        <taxon>Pentapetalae</taxon>
        <taxon>asterids</taxon>
        <taxon>lamiids</taxon>
        <taxon>Lamiales</taxon>
        <taxon>Pedaliaceae</taxon>
        <taxon>Sesamum</taxon>
    </lineage>
</organism>
<dbReference type="GeneID" id="105169064"/>
<proteinExistence type="predicted"/>
<sequence>MKPYNSVCLLADPKRSSCLCSLFVTMSLVCGAYFVGSAWLGKDSYTLSPGLLLNTTEQYSASVKCEESPALDVEVNDVRENTQVEKCNDKCRPVGSESLPKGILSRTSNLEMQHLSGRISEDNNPKRRTSLLAVAVGIKQKQLANEIVKKFLGDDFIVMLFHYDGVVDEWHDFEWSDRVIHVSATNQTKWWFAKRFLHPDIVAEYEYVFLWDEDLGVENFHPQRYLSIIKEEGLEISQPALDAGKSEVHHQITVRNRRSRVHRRYYKLRGGASGRCDGNSTAPPCVGWVEMMAPVFSRAAWRCVWYMIQNDLIHAWGLDMQLGYCAQGDRTVKVGVVDEEYILHLGLPTLGGHSDKNQTTAELSSQSSSSRNLSDSGPSASSELHNPNSRYAIRTRSYAEMREFRNRWNKAVKEDQCWVDPFEQSAAPQSTR</sequence>
<dbReference type="Pfam" id="PF05212">
    <property type="entry name" value="DUF707"/>
    <property type="match status" value="1"/>
</dbReference>
<dbReference type="FunCoup" id="A0A6I9U1F2">
    <property type="interactions" value="525"/>
</dbReference>
<evidence type="ECO:0000256" key="2">
    <source>
        <dbReference type="SAM" id="Phobius"/>
    </source>
</evidence>
<dbReference type="KEGG" id="sind:105169064"/>
<keyword evidence="2" id="KW-0472">Membrane</keyword>
<keyword evidence="2" id="KW-1133">Transmembrane helix</keyword>
<gene>
    <name evidence="4" type="primary">LOC105169064</name>
</gene>
<dbReference type="Proteomes" id="UP000504604">
    <property type="component" value="Linkage group LG8"/>
</dbReference>
<evidence type="ECO:0000256" key="1">
    <source>
        <dbReference type="SAM" id="MobiDB-lite"/>
    </source>
</evidence>
<feature type="compositionally biased region" description="Low complexity" evidence="1">
    <location>
        <begin position="364"/>
        <end position="379"/>
    </location>
</feature>
<dbReference type="PANTHER" id="PTHR31210">
    <property type="entry name" value="OS06G0731900 PROTEIN"/>
    <property type="match status" value="1"/>
</dbReference>
<dbReference type="PANTHER" id="PTHR31210:SF11">
    <property type="entry name" value="KETOGLUTARATE REDUCTASE TRANS-SPLICING-LIKE PROTEIN, PUTATIVE (DUF707)-RELATED"/>
    <property type="match status" value="1"/>
</dbReference>
<feature type="transmembrane region" description="Helical" evidence="2">
    <location>
        <begin position="20"/>
        <end position="40"/>
    </location>
</feature>
<keyword evidence="3" id="KW-1185">Reference proteome</keyword>
<feature type="region of interest" description="Disordered" evidence="1">
    <location>
        <begin position="353"/>
        <end position="386"/>
    </location>
</feature>
<dbReference type="AlphaFoldDB" id="A0A6I9U1F2"/>
<dbReference type="InParanoid" id="A0A6I9U1F2"/>
<protein>
    <submittedName>
        <fullName evidence="4">Uncharacterized protein LOC105169064</fullName>
    </submittedName>
</protein>
<evidence type="ECO:0000313" key="4">
    <source>
        <dbReference type="RefSeq" id="XP_011087633.1"/>
    </source>
</evidence>
<accession>A0A6I9U1F2</accession>
<name>A0A6I9U1F2_SESIN</name>
<reference evidence="4" key="1">
    <citation type="submission" date="2025-08" db="UniProtKB">
        <authorList>
            <consortium name="RefSeq"/>
        </authorList>
    </citation>
    <scope>IDENTIFICATION</scope>
</reference>
<evidence type="ECO:0000313" key="3">
    <source>
        <dbReference type="Proteomes" id="UP000504604"/>
    </source>
</evidence>
<keyword evidence="2" id="KW-0812">Transmembrane</keyword>
<dbReference type="OrthoDB" id="9985979at2759"/>
<dbReference type="InterPro" id="IPR007877">
    <property type="entry name" value="DUF707"/>
</dbReference>